<keyword evidence="6" id="KW-1185">Reference proteome</keyword>
<dbReference type="PATRIC" id="fig|742743.3.peg.167"/>
<dbReference type="Gene3D" id="3.40.50.1820">
    <property type="entry name" value="alpha/beta hydrolase"/>
    <property type="match status" value="1"/>
</dbReference>
<accession>H1CXS1</accession>
<feature type="region of interest" description="Disordered" evidence="2">
    <location>
        <begin position="628"/>
        <end position="666"/>
    </location>
</feature>
<evidence type="ECO:0000313" key="5">
    <source>
        <dbReference type="EMBL" id="EHO63915.1"/>
    </source>
</evidence>
<keyword evidence="3" id="KW-0812">Transmembrane</keyword>
<organism evidence="5 6">
    <name type="scientific">Dialister succinatiphilus YIT 11850</name>
    <dbReference type="NCBI Taxonomy" id="742743"/>
    <lineage>
        <taxon>Bacteria</taxon>
        <taxon>Bacillati</taxon>
        <taxon>Bacillota</taxon>
        <taxon>Negativicutes</taxon>
        <taxon>Veillonellales</taxon>
        <taxon>Veillonellaceae</taxon>
        <taxon>Dialister</taxon>
    </lineage>
</organism>
<evidence type="ECO:0000256" key="3">
    <source>
        <dbReference type="SAM" id="Phobius"/>
    </source>
</evidence>
<dbReference type="Pfam" id="PF00756">
    <property type="entry name" value="Esterase"/>
    <property type="match status" value="1"/>
</dbReference>
<dbReference type="OrthoDB" id="9777383at2"/>
<protein>
    <recommendedName>
        <fullName evidence="4">Esterase Ig-like N-terminal domain-containing protein</fullName>
    </recommendedName>
</protein>
<dbReference type="InterPro" id="IPR041172">
    <property type="entry name" value="EstA_Ig-like_N"/>
</dbReference>
<dbReference type="PANTHER" id="PTHR43037:SF1">
    <property type="entry name" value="BLL1128 PROTEIN"/>
    <property type="match status" value="1"/>
</dbReference>
<dbReference type="InterPro" id="IPR000801">
    <property type="entry name" value="Esterase-like"/>
</dbReference>
<evidence type="ECO:0000256" key="2">
    <source>
        <dbReference type="SAM" id="MobiDB-lite"/>
    </source>
</evidence>
<dbReference type="InterPro" id="IPR029058">
    <property type="entry name" value="AB_hydrolase_fold"/>
</dbReference>
<dbReference type="eggNOG" id="COG4099">
    <property type="taxonomic scope" value="Bacteria"/>
</dbReference>
<dbReference type="EMBL" id="ADLT01000005">
    <property type="protein sequence ID" value="EHO63915.1"/>
    <property type="molecule type" value="Genomic_DNA"/>
</dbReference>
<dbReference type="STRING" id="742743.HMPREF9453_00159"/>
<dbReference type="Pfam" id="PF18435">
    <property type="entry name" value="EstA_Ig_like"/>
    <property type="match status" value="1"/>
</dbReference>
<name>H1CXS1_9FIRM</name>
<dbReference type="HOGENOM" id="CLU_472390_0_0_9"/>
<keyword evidence="3" id="KW-1133">Transmembrane helix</keyword>
<reference evidence="5 6" key="1">
    <citation type="submission" date="2011-11" db="EMBL/GenBank/DDBJ databases">
        <title>The Genome Sequence of Dialister succinatiphilus YIT 11850.</title>
        <authorList>
            <consortium name="The Broad Institute Genome Sequencing Platform"/>
            <person name="Earl A."/>
            <person name="Ward D."/>
            <person name="Feldgarden M."/>
            <person name="Gevers D."/>
            <person name="Morotomi M."/>
            <person name="Young S.K."/>
            <person name="Zeng Q."/>
            <person name="Gargeya S."/>
            <person name="Fitzgerald M."/>
            <person name="Haas B."/>
            <person name="Abouelleil A."/>
            <person name="Alvarado L."/>
            <person name="Arachchi H.M."/>
            <person name="Berlin A."/>
            <person name="Brown A."/>
            <person name="Chapman S.B."/>
            <person name="Dunbar C."/>
            <person name="Gearin G."/>
            <person name="Goldberg J."/>
            <person name="Griggs A."/>
            <person name="Gujja S."/>
            <person name="Heiman D."/>
            <person name="Howarth C."/>
            <person name="Lui A."/>
            <person name="MacDonald P.J.P."/>
            <person name="Montmayeur A."/>
            <person name="Murphy C."/>
            <person name="Neiman D."/>
            <person name="Pearson M."/>
            <person name="Priest M."/>
            <person name="Roberts A."/>
            <person name="Saif S."/>
            <person name="Shea T."/>
            <person name="Sisk P."/>
            <person name="Stolte C."/>
            <person name="Sykes S."/>
            <person name="Wortman J."/>
            <person name="Nusbaum C."/>
            <person name="Birren B."/>
        </authorList>
    </citation>
    <scope>NUCLEOTIDE SEQUENCE [LARGE SCALE GENOMIC DNA]</scope>
    <source>
        <strain evidence="5 6">YIT 11850</strain>
    </source>
</reference>
<sequence length="666" mass="74515">MYNDCITYHLSVFWFVENLRYMHEGSVIFYFISKSKAMPPHSLFMSDRGIFMKRKNRVILSLLAAVSLAMVSAPAGVYASNAAASAVQDAGALSFVTTAKNAVKHMEAAGFVDTDGSKLQAVILSYDRAIPASSVGTDTYSIDDYGTTLRQEDLTQGKGPGQIKKVYVNDKPEMDAKGGTSSGSYVIIEVNTDYQTGRFPRSYAITMYAGVTQKKAIRAEKGIILPSDEAITNYTKETYVGYDPQTGKPRAPEYYNYAKEGSYHIRGIEGYQLHTLENGTAFHAVHCFDEANGRYWDLDLPYALYVPKDYDPHKTYGLLLYIHDAGSMSADPRLTLTESQAASNYASEDFQNLARKNGLDGVIVVCPAIPEFYAMDEAHPHYELRMARDNWTLSCAELAIWQLMDHLTRQYHIDPDRIYGSGQSMGGMTIMAMAAQRDNYFAALLPMSCKWGNNFNKDYPFNGTAYYNMPADGTIVWQKDSHGNPVNYNNWLYMVSDDNILYLNTAQENTEYRVLYQDLAGLTIPREELLLDSTTTARKRNASIRRLTARPNETGIYHTVLTGSVSHMSAWFYGHGTPACYEWLLKQTRKTEMARSKLPLNRPFALADKQKKDADHIYSVDREDPSRIVYYPTGRPGAGTEGYNSPVTALGSKASLPPGWTPSSKE</sequence>
<comment type="caution">
    <text evidence="5">The sequence shown here is derived from an EMBL/GenBank/DDBJ whole genome shotgun (WGS) entry which is preliminary data.</text>
</comment>
<evidence type="ECO:0000256" key="1">
    <source>
        <dbReference type="ARBA" id="ARBA00022729"/>
    </source>
</evidence>
<dbReference type="AlphaFoldDB" id="H1CXS1"/>
<keyword evidence="3" id="KW-0472">Membrane</keyword>
<dbReference type="SUPFAM" id="SSF53474">
    <property type="entry name" value="alpha/beta-Hydrolases"/>
    <property type="match status" value="1"/>
</dbReference>
<dbReference type="Gene3D" id="2.60.40.2180">
    <property type="match status" value="1"/>
</dbReference>
<dbReference type="Proteomes" id="UP000003277">
    <property type="component" value="Unassembled WGS sequence"/>
</dbReference>
<proteinExistence type="predicted"/>
<keyword evidence="1" id="KW-0732">Signal</keyword>
<dbReference type="InterPro" id="IPR050955">
    <property type="entry name" value="Plant_Biomass_Hydrol_Est"/>
</dbReference>
<gene>
    <name evidence="5" type="ORF">HMPREF9453_00159</name>
</gene>
<dbReference type="PANTHER" id="PTHR43037">
    <property type="entry name" value="UNNAMED PRODUCT-RELATED"/>
    <property type="match status" value="1"/>
</dbReference>
<feature type="domain" description="Esterase Ig-like N-terminal" evidence="4">
    <location>
        <begin position="113"/>
        <end position="224"/>
    </location>
</feature>
<evidence type="ECO:0000313" key="6">
    <source>
        <dbReference type="Proteomes" id="UP000003277"/>
    </source>
</evidence>
<feature type="transmembrane region" description="Helical" evidence="3">
    <location>
        <begin position="58"/>
        <end position="79"/>
    </location>
</feature>
<evidence type="ECO:0000259" key="4">
    <source>
        <dbReference type="Pfam" id="PF18435"/>
    </source>
</evidence>